<dbReference type="PROSITE" id="PS51194">
    <property type="entry name" value="HELICASE_CTER"/>
    <property type="match status" value="1"/>
</dbReference>
<organism evidence="6 7">
    <name type="scientific">Mycena rosella</name>
    <name type="common">Pink bonnet</name>
    <name type="synonym">Agaricus rosellus</name>
    <dbReference type="NCBI Taxonomy" id="1033263"/>
    <lineage>
        <taxon>Eukaryota</taxon>
        <taxon>Fungi</taxon>
        <taxon>Dikarya</taxon>
        <taxon>Basidiomycota</taxon>
        <taxon>Agaricomycotina</taxon>
        <taxon>Agaricomycetes</taxon>
        <taxon>Agaricomycetidae</taxon>
        <taxon>Agaricales</taxon>
        <taxon>Marasmiineae</taxon>
        <taxon>Mycenaceae</taxon>
        <taxon>Mycena</taxon>
    </lineage>
</organism>
<evidence type="ECO:0000313" key="7">
    <source>
        <dbReference type="Proteomes" id="UP001221757"/>
    </source>
</evidence>
<sequence>MPPKQRKQRKQQVKPTTQDDEDIVVKVRKPEALAFMLYILLDLYGKEDTTRRCFDDLVLENGATYKEPFLLALEHANFPPVWLEEPPEDFKPEWGDHWDDIREPFTGEQPTDVITLARFKWDENRGQRYFLEKAILNKWQGVWDGLFHDCLKKCGMTIRQVYLSDAFKVERSKGKWPAARHLLNHYRDIVTEIFGSAVCGDLGVVECCEKWWNHQIAKAREAAQKKHRRAVKKMKCSEEHAIAALGKGFLEGDADAASKFSVSECVLVLGHLRGWLDGLSWNVLDAQDRSALSVETANTPDAVKALYASLTPAAKDHERCTRMLGCMAALLEKRKVKSKRAQSMADIEPDLDPHQLAGFRRGVVMANAWSAANLGAIREVSAADAAAFDQEMANFVTQWSGRTTGPPPDKIASLLMGFEPESFFEEMGSASQLGTTALLNTQSPAELQEYLGIQDCRPMAFRRHVAQDPTAYKSGQDIDIPGITREFQLHHHQMVAVAAILNNAMHPRGATDTGQQSKRTWTASDLSALRFGWDKLGGMLLADEMGIGKTFVILALIGVLIQIIAFEQNGGGVKPLLLVKKAPTRAPTEDTSMPDANEASAMPAAPIGRGLGFLQPIPLHSHLIVVPNSLVNQWVTQMRRVYTDIAVTIIQIDSNEATWAKNFKSIPNQPEHRRIYICSFTTMTRMAKEAVELVGNFPRVKASFRNKETSIFGHQWLSIYFDESHELRTGLTAWRAAYALMSLALIKTIGTATPVIEGLTDILNLARLIRPYELSTVQDLLLTKNLALMRKLRNKTLRLNTRPDELAAFMTSATVSAGARAGALSEQTPEQTLYQQAHLQVTRDLKMVTCDAIIRRTGQSLDYEGKELARSIPPLTVIHAVLNLTDEEVKTSKQLEESDVGARGPGGKLIEGAGTTRRHQNASSVVFYSLTRAYNSFPPRKERWPLLTIQNAKATEVFSKLRYLGEMVVGALIEGPETIVAPTHHGSRTAMLGNADINVADVTAEGYRAREFPRDQTTTEKVVVFTVFQVFHAHMESYLTSLGLKVRTVSGNLSTKARTKAIQEFKDSDDHVLIISNVGAVGLDLTFARTLILYEVNWSGVLAGQIYGRIHRPGQDKPSFAFQLVGKNTVDTLLAMVASNKAKIAEDYITPAEREAYLRHFKKVFMSGDDDDDEGDEDEEDVMARLAAAVKPGRKRSVKRKAEREEPESEDEPPAPPRPESGKLADTLRRPKKRKTAD</sequence>
<feature type="region of interest" description="Disordered" evidence="4">
    <location>
        <begin position="1168"/>
        <end position="1238"/>
    </location>
</feature>
<dbReference type="InterPro" id="IPR014001">
    <property type="entry name" value="Helicase_ATP-bd"/>
</dbReference>
<keyword evidence="2 6" id="KW-0378">Hydrolase</keyword>
<keyword evidence="3" id="KW-0067">ATP-binding</keyword>
<reference evidence="6" key="1">
    <citation type="submission" date="2023-03" db="EMBL/GenBank/DDBJ databases">
        <title>Massive genome expansion in bonnet fungi (Mycena s.s.) driven by repeated elements and novel gene families across ecological guilds.</title>
        <authorList>
            <consortium name="Lawrence Berkeley National Laboratory"/>
            <person name="Harder C.B."/>
            <person name="Miyauchi S."/>
            <person name="Viragh M."/>
            <person name="Kuo A."/>
            <person name="Thoen E."/>
            <person name="Andreopoulos B."/>
            <person name="Lu D."/>
            <person name="Skrede I."/>
            <person name="Drula E."/>
            <person name="Henrissat B."/>
            <person name="Morin E."/>
            <person name="Kohler A."/>
            <person name="Barry K."/>
            <person name="LaButti K."/>
            <person name="Morin E."/>
            <person name="Salamov A."/>
            <person name="Lipzen A."/>
            <person name="Mereny Z."/>
            <person name="Hegedus B."/>
            <person name="Baldrian P."/>
            <person name="Stursova M."/>
            <person name="Weitz H."/>
            <person name="Taylor A."/>
            <person name="Grigoriev I.V."/>
            <person name="Nagy L.G."/>
            <person name="Martin F."/>
            <person name="Kauserud H."/>
        </authorList>
    </citation>
    <scope>NUCLEOTIDE SEQUENCE</scope>
    <source>
        <strain evidence="6">CBHHK067</strain>
    </source>
</reference>
<name>A0AAD7MCL4_MYCRO</name>
<evidence type="ECO:0000256" key="2">
    <source>
        <dbReference type="ARBA" id="ARBA00022801"/>
    </source>
</evidence>
<dbReference type="GO" id="GO:0016787">
    <property type="term" value="F:hydrolase activity"/>
    <property type="evidence" value="ECO:0007669"/>
    <property type="project" value="UniProtKB-KW"/>
</dbReference>
<dbReference type="InterPro" id="IPR050628">
    <property type="entry name" value="SNF2_RAD54_helicase_TF"/>
</dbReference>
<dbReference type="EMBL" id="JARKIE010000001">
    <property type="protein sequence ID" value="KAJ7710747.1"/>
    <property type="molecule type" value="Genomic_DNA"/>
</dbReference>
<dbReference type="GO" id="GO:0005524">
    <property type="term" value="F:ATP binding"/>
    <property type="evidence" value="ECO:0007669"/>
    <property type="project" value="UniProtKB-KW"/>
</dbReference>
<dbReference type="InterPro" id="IPR027417">
    <property type="entry name" value="P-loop_NTPase"/>
</dbReference>
<comment type="caution">
    <text evidence="6">The sequence shown here is derived from an EMBL/GenBank/DDBJ whole genome shotgun (WGS) entry which is preliminary data.</text>
</comment>
<dbReference type="Gene3D" id="3.40.50.300">
    <property type="entry name" value="P-loop containing nucleotide triphosphate hydrolases"/>
    <property type="match status" value="2"/>
</dbReference>
<dbReference type="Proteomes" id="UP001221757">
    <property type="component" value="Unassembled WGS sequence"/>
</dbReference>
<dbReference type="CDD" id="cd18793">
    <property type="entry name" value="SF2_C_SNF"/>
    <property type="match status" value="1"/>
</dbReference>
<dbReference type="GO" id="GO:0006281">
    <property type="term" value="P:DNA repair"/>
    <property type="evidence" value="ECO:0007669"/>
    <property type="project" value="TreeGrafter"/>
</dbReference>
<keyword evidence="1" id="KW-0547">Nucleotide-binding</keyword>
<dbReference type="SUPFAM" id="SSF52540">
    <property type="entry name" value="P-loop containing nucleoside triphosphate hydrolases"/>
    <property type="match status" value="2"/>
</dbReference>
<keyword evidence="7" id="KW-1185">Reference proteome</keyword>
<feature type="domain" description="Helicase C-terminal" evidence="5">
    <location>
        <begin position="1001"/>
        <end position="1157"/>
    </location>
</feature>
<evidence type="ECO:0000256" key="4">
    <source>
        <dbReference type="SAM" id="MobiDB-lite"/>
    </source>
</evidence>
<evidence type="ECO:0000313" key="6">
    <source>
        <dbReference type="EMBL" id="KAJ7710747.1"/>
    </source>
</evidence>
<dbReference type="InterPro" id="IPR000330">
    <property type="entry name" value="SNF2_N"/>
</dbReference>
<dbReference type="GO" id="GO:0005634">
    <property type="term" value="C:nucleus"/>
    <property type="evidence" value="ECO:0007669"/>
    <property type="project" value="TreeGrafter"/>
</dbReference>
<feature type="compositionally biased region" description="Basic and acidic residues" evidence="4">
    <location>
        <begin position="1220"/>
        <end position="1229"/>
    </location>
</feature>
<dbReference type="AlphaFoldDB" id="A0AAD7MCL4"/>
<feature type="compositionally biased region" description="Acidic residues" evidence="4">
    <location>
        <begin position="1168"/>
        <end position="1181"/>
    </location>
</feature>
<dbReference type="GO" id="GO:0008094">
    <property type="term" value="F:ATP-dependent activity, acting on DNA"/>
    <property type="evidence" value="ECO:0007669"/>
    <property type="project" value="TreeGrafter"/>
</dbReference>
<dbReference type="PANTHER" id="PTHR45626">
    <property type="entry name" value="TRANSCRIPTION TERMINATION FACTOR 2-RELATED"/>
    <property type="match status" value="1"/>
</dbReference>
<evidence type="ECO:0000259" key="5">
    <source>
        <dbReference type="PROSITE" id="PS51194"/>
    </source>
</evidence>
<dbReference type="SMART" id="SM00487">
    <property type="entry name" value="DEXDc"/>
    <property type="match status" value="1"/>
</dbReference>
<evidence type="ECO:0000256" key="3">
    <source>
        <dbReference type="ARBA" id="ARBA00022840"/>
    </source>
</evidence>
<proteinExistence type="predicted"/>
<gene>
    <name evidence="6" type="ORF">B0H17DRAFT_1324317</name>
</gene>
<evidence type="ECO:0000256" key="1">
    <source>
        <dbReference type="ARBA" id="ARBA00022741"/>
    </source>
</evidence>
<dbReference type="InterPro" id="IPR001650">
    <property type="entry name" value="Helicase_C-like"/>
</dbReference>
<dbReference type="Pfam" id="PF00271">
    <property type="entry name" value="Helicase_C"/>
    <property type="match status" value="1"/>
</dbReference>
<feature type="compositionally biased region" description="Basic residues" evidence="4">
    <location>
        <begin position="1192"/>
        <end position="1201"/>
    </location>
</feature>
<protein>
    <submittedName>
        <fullName evidence="6">P-loop containing nucleoside triphosphate hydrolase protein</fullName>
    </submittedName>
</protein>
<dbReference type="SMART" id="SM00490">
    <property type="entry name" value="HELICc"/>
    <property type="match status" value="1"/>
</dbReference>
<dbReference type="InterPro" id="IPR049730">
    <property type="entry name" value="SNF2/RAD54-like_C"/>
</dbReference>
<dbReference type="Pfam" id="PF00176">
    <property type="entry name" value="SNF2-rel_dom"/>
    <property type="match status" value="1"/>
</dbReference>
<accession>A0AAD7MCL4</accession>